<gene>
    <name evidence="3" type="ORF">COV30_01370</name>
</gene>
<dbReference type="InterPro" id="IPR050194">
    <property type="entry name" value="Glycosyltransferase_grp1"/>
</dbReference>
<comment type="caution">
    <text evidence="3">The sequence shown here is derived from an EMBL/GenBank/DDBJ whole genome shotgun (WGS) entry which is preliminary data.</text>
</comment>
<dbReference type="Proteomes" id="UP000230208">
    <property type="component" value="Unassembled WGS sequence"/>
</dbReference>
<evidence type="ECO:0008006" key="5">
    <source>
        <dbReference type="Google" id="ProtNLM"/>
    </source>
</evidence>
<feature type="domain" description="Glycosyltransferase subfamily 4-like N-terminal" evidence="2">
    <location>
        <begin position="16"/>
        <end position="213"/>
    </location>
</feature>
<dbReference type="AlphaFoldDB" id="A0A2H0R721"/>
<proteinExistence type="predicted"/>
<dbReference type="SUPFAM" id="SSF53756">
    <property type="entry name" value="UDP-Glycosyltransferase/glycogen phosphorylase"/>
    <property type="match status" value="1"/>
</dbReference>
<dbReference type="Pfam" id="PF13439">
    <property type="entry name" value="Glyco_transf_4"/>
    <property type="match status" value="1"/>
</dbReference>
<evidence type="ECO:0000313" key="4">
    <source>
        <dbReference type="Proteomes" id="UP000230208"/>
    </source>
</evidence>
<organism evidence="3 4">
    <name type="scientific">Candidatus Yanofskybacteria bacterium CG10_big_fil_rev_8_21_14_0_10_37_15</name>
    <dbReference type="NCBI Taxonomy" id="1975097"/>
    <lineage>
        <taxon>Bacteria</taxon>
        <taxon>Candidatus Yanofskyibacteriota</taxon>
    </lineage>
</organism>
<dbReference type="CDD" id="cd03801">
    <property type="entry name" value="GT4_PimA-like"/>
    <property type="match status" value="1"/>
</dbReference>
<accession>A0A2H0R721</accession>
<dbReference type="Pfam" id="PF00534">
    <property type="entry name" value="Glycos_transf_1"/>
    <property type="match status" value="1"/>
</dbReference>
<evidence type="ECO:0000259" key="1">
    <source>
        <dbReference type="Pfam" id="PF00534"/>
    </source>
</evidence>
<dbReference type="PANTHER" id="PTHR45947:SF3">
    <property type="entry name" value="SULFOQUINOVOSYL TRANSFERASE SQD2"/>
    <property type="match status" value="1"/>
</dbReference>
<sequence>MKILILQDKFPPENLGGAGVVAFNLANIFRDEGNSVFVITTVQDKKEEGVSEHEGLKIFKIYSKYHERWRAYLSLYNPQTIGKIKKILREVKPDVVHAHNVHYYLSYQSLKLAKKEGAKVFLTTHDMMLFHYGKLVESVNFKDLSCENKNYRISPWRQIKKFKKRYNPFRNIIIQHYLEYVDRIFAVSDTHKEALNQNGINNVKVIHNGIDTNKWRVDESATHKFKEKYSLRGKKVILFSGRLSFYKGGYQAILAMEKIIKEIPEAMLLIIGEKNSFAEEMFKKSKNLGVEKSLIFTGWIQGKELKAAYSASDIVFFLSLGIETFGLINIEAMASKKPVVATCLGGAPEIVRDGVTGYIVDPLNVELLANRVIKILSDAELAKRMGQAGYERVKDHFSLQKQVDEYLKEFRGV</sequence>
<dbReference type="EMBL" id="PCXP01000019">
    <property type="protein sequence ID" value="PIR41824.1"/>
    <property type="molecule type" value="Genomic_DNA"/>
</dbReference>
<dbReference type="GO" id="GO:0016757">
    <property type="term" value="F:glycosyltransferase activity"/>
    <property type="evidence" value="ECO:0007669"/>
    <property type="project" value="InterPro"/>
</dbReference>
<evidence type="ECO:0000259" key="2">
    <source>
        <dbReference type="Pfam" id="PF13439"/>
    </source>
</evidence>
<dbReference type="Gene3D" id="3.40.50.2000">
    <property type="entry name" value="Glycogen Phosphorylase B"/>
    <property type="match status" value="2"/>
</dbReference>
<reference evidence="3 4" key="1">
    <citation type="submission" date="2017-09" db="EMBL/GenBank/DDBJ databases">
        <title>Depth-based differentiation of microbial function through sediment-hosted aquifers and enrichment of novel symbionts in the deep terrestrial subsurface.</title>
        <authorList>
            <person name="Probst A.J."/>
            <person name="Ladd B."/>
            <person name="Jarett J.K."/>
            <person name="Geller-Mcgrath D.E."/>
            <person name="Sieber C.M."/>
            <person name="Emerson J.B."/>
            <person name="Anantharaman K."/>
            <person name="Thomas B.C."/>
            <person name="Malmstrom R."/>
            <person name="Stieglmeier M."/>
            <person name="Klingl A."/>
            <person name="Woyke T."/>
            <person name="Ryan C.M."/>
            <person name="Banfield J.F."/>
        </authorList>
    </citation>
    <scope>NUCLEOTIDE SEQUENCE [LARGE SCALE GENOMIC DNA]</scope>
    <source>
        <strain evidence="3">CG10_big_fil_rev_8_21_14_0_10_37_15</strain>
    </source>
</reference>
<protein>
    <recommendedName>
        <fullName evidence="5">Glycosyltransferase family 1 protein</fullName>
    </recommendedName>
</protein>
<dbReference type="InterPro" id="IPR028098">
    <property type="entry name" value="Glyco_trans_4-like_N"/>
</dbReference>
<evidence type="ECO:0000313" key="3">
    <source>
        <dbReference type="EMBL" id="PIR41824.1"/>
    </source>
</evidence>
<feature type="domain" description="Glycosyl transferase family 1" evidence="1">
    <location>
        <begin position="226"/>
        <end position="392"/>
    </location>
</feature>
<name>A0A2H0R721_9BACT</name>
<dbReference type="InterPro" id="IPR001296">
    <property type="entry name" value="Glyco_trans_1"/>
</dbReference>
<dbReference type="PANTHER" id="PTHR45947">
    <property type="entry name" value="SULFOQUINOVOSYL TRANSFERASE SQD2"/>
    <property type="match status" value="1"/>
</dbReference>